<organism evidence="3 4">
    <name type="scientific">Candidatus Scatosoma pullistercoris</name>
    <dbReference type="NCBI Taxonomy" id="2840934"/>
    <lineage>
        <taxon>Bacteria</taxon>
        <taxon>Bacillati</taxon>
        <taxon>Bacillota</taxon>
        <taxon>Clostridia</taxon>
        <taxon>Candidatus Scatosoma</taxon>
    </lineage>
</organism>
<proteinExistence type="predicted"/>
<dbReference type="Pfam" id="PF03703">
    <property type="entry name" value="bPH_2"/>
    <property type="match status" value="1"/>
</dbReference>
<gene>
    <name evidence="3" type="ORF">IAC57_02150</name>
</gene>
<dbReference type="PANTHER" id="PTHR37938:SF1">
    <property type="entry name" value="BLL0215 PROTEIN"/>
    <property type="match status" value="1"/>
</dbReference>
<feature type="transmembrane region" description="Helical" evidence="1">
    <location>
        <begin position="75"/>
        <end position="97"/>
    </location>
</feature>
<reference evidence="3" key="2">
    <citation type="journal article" date="2021" name="PeerJ">
        <title>Extensive microbial diversity within the chicken gut microbiome revealed by metagenomics and culture.</title>
        <authorList>
            <person name="Gilroy R."/>
            <person name="Ravi A."/>
            <person name="Getino M."/>
            <person name="Pursley I."/>
            <person name="Horton D.L."/>
            <person name="Alikhan N.F."/>
            <person name="Baker D."/>
            <person name="Gharbi K."/>
            <person name="Hall N."/>
            <person name="Watson M."/>
            <person name="Adriaenssens E.M."/>
            <person name="Foster-Nyarko E."/>
            <person name="Jarju S."/>
            <person name="Secka A."/>
            <person name="Antonio M."/>
            <person name="Oren A."/>
            <person name="Chaudhuri R.R."/>
            <person name="La Ragione R."/>
            <person name="Hildebrand F."/>
            <person name="Pallen M.J."/>
        </authorList>
    </citation>
    <scope>NUCLEOTIDE SEQUENCE</scope>
    <source>
        <strain evidence="3">11687</strain>
    </source>
</reference>
<evidence type="ECO:0000256" key="1">
    <source>
        <dbReference type="SAM" id="Phobius"/>
    </source>
</evidence>
<evidence type="ECO:0000313" key="4">
    <source>
        <dbReference type="Proteomes" id="UP000824081"/>
    </source>
</evidence>
<dbReference type="Proteomes" id="UP000824081">
    <property type="component" value="Unassembled WGS sequence"/>
</dbReference>
<evidence type="ECO:0000259" key="2">
    <source>
        <dbReference type="Pfam" id="PF03703"/>
    </source>
</evidence>
<keyword evidence="1" id="KW-0812">Transmembrane</keyword>
<dbReference type="EMBL" id="DVMZ01000058">
    <property type="protein sequence ID" value="HIU58882.1"/>
    <property type="molecule type" value="Genomic_DNA"/>
</dbReference>
<sequence>MAKFNEKNFGNPSGKAYTIEELLSEGEQLLWRGKPNRKAYILSQVFRMLPFALLWLLVDGFMIGMMIRTEAFSQMGVFVVVIIVFFAFHLIPVWIWLSNVITAGARHKNIEYAFTNTRIIIRSGLIGIDIVNLYYADVSNVNLKVGLTDRIMHVGDVYISGIGKAQVLWDIDNPYEVVAKLQKIVNDIKTDTFYPNNLRPGTNDGYQTKYTGRP</sequence>
<protein>
    <submittedName>
        <fullName evidence="3">PH domain-containing protein</fullName>
    </submittedName>
</protein>
<accession>A0A9D1SGJ6</accession>
<dbReference type="InterPro" id="IPR005182">
    <property type="entry name" value="YdbS-like_PH"/>
</dbReference>
<feature type="domain" description="YdbS-like PH" evidence="2">
    <location>
        <begin position="108"/>
        <end position="170"/>
    </location>
</feature>
<dbReference type="AlphaFoldDB" id="A0A9D1SGJ6"/>
<keyword evidence="1" id="KW-0472">Membrane</keyword>
<evidence type="ECO:0000313" key="3">
    <source>
        <dbReference type="EMBL" id="HIU58882.1"/>
    </source>
</evidence>
<name>A0A9D1SGJ6_9FIRM</name>
<feature type="transmembrane region" description="Helical" evidence="1">
    <location>
        <begin position="39"/>
        <end position="63"/>
    </location>
</feature>
<dbReference type="PANTHER" id="PTHR37938">
    <property type="entry name" value="BLL0215 PROTEIN"/>
    <property type="match status" value="1"/>
</dbReference>
<reference evidence="3" key="1">
    <citation type="submission" date="2020-10" db="EMBL/GenBank/DDBJ databases">
        <authorList>
            <person name="Gilroy R."/>
        </authorList>
    </citation>
    <scope>NUCLEOTIDE SEQUENCE</scope>
    <source>
        <strain evidence="3">11687</strain>
    </source>
</reference>
<keyword evidence="1" id="KW-1133">Transmembrane helix</keyword>
<comment type="caution">
    <text evidence="3">The sequence shown here is derived from an EMBL/GenBank/DDBJ whole genome shotgun (WGS) entry which is preliminary data.</text>
</comment>